<reference evidence="4" key="3">
    <citation type="submission" date="2025-09" db="UniProtKB">
        <authorList>
            <consortium name="Ensembl"/>
        </authorList>
    </citation>
    <scope>IDENTIFICATION</scope>
</reference>
<dbReference type="InterPro" id="IPR002110">
    <property type="entry name" value="Ankyrin_rpt"/>
</dbReference>
<dbReference type="PROSITE" id="PS50088">
    <property type="entry name" value="ANK_REPEAT"/>
    <property type="match status" value="3"/>
</dbReference>
<dbReference type="SUPFAM" id="SSF48403">
    <property type="entry name" value="Ankyrin repeat"/>
    <property type="match status" value="1"/>
</dbReference>
<dbReference type="OMA" id="TRCQYEP"/>
<dbReference type="Pfam" id="PF00023">
    <property type="entry name" value="Ank"/>
    <property type="match status" value="2"/>
</dbReference>
<dbReference type="SMART" id="SM00248">
    <property type="entry name" value="ANK"/>
    <property type="match status" value="7"/>
</dbReference>
<dbReference type="FunCoup" id="F6VRL4">
    <property type="interactions" value="3"/>
</dbReference>
<name>F6VRL4_CIOIN</name>
<protein>
    <submittedName>
        <fullName evidence="4">Ankyrin repeat domain-containing protein 16-like</fullName>
    </submittedName>
</protein>
<dbReference type="PANTHER" id="PTHR24188:SF29">
    <property type="entry name" value="GH09064P"/>
    <property type="match status" value="1"/>
</dbReference>
<dbReference type="PROSITE" id="PS50297">
    <property type="entry name" value="ANK_REP_REGION"/>
    <property type="match status" value="3"/>
</dbReference>
<dbReference type="InterPro" id="IPR036770">
    <property type="entry name" value="Ankyrin_rpt-contain_sf"/>
</dbReference>
<evidence type="ECO:0000313" key="5">
    <source>
        <dbReference type="Proteomes" id="UP000008144"/>
    </source>
</evidence>
<evidence type="ECO:0000256" key="1">
    <source>
        <dbReference type="ARBA" id="ARBA00022737"/>
    </source>
</evidence>
<proteinExistence type="predicted"/>
<dbReference type="PRINTS" id="PR01415">
    <property type="entry name" value="ANKYRIN"/>
</dbReference>
<feature type="repeat" description="ANK" evidence="3">
    <location>
        <begin position="79"/>
        <end position="111"/>
    </location>
</feature>
<evidence type="ECO:0000313" key="4">
    <source>
        <dbReference type="Ensembl" id="ENSCINP00000024626.2"/>
    </source>
</evidence>
<dbReference type="Pfam" id="PF12796">
    <property type="entry name" value="Ank_2"/>
    <property type="match status" value="2"/>
</dbReference>
<dbReference type="Gene3D" id="1.25.40.20">
    <property type="entry name" value="Ankyrin repeat-containing domain"/>
    <property type="match status" value="3"/>
</dbReference>
<keyword evidence="2 3" id="KW-0040">ANK repeat</keyword>
<dbReference type="GeneTree" id="ENSGT00940000153969"/>
<dbReference type="Ensembl" id="ENSCINT00000024872.2">
    <property type="protein sequence ID" value="ENSCINP00000024626.2"/>
    <property type="gene ID" value="ENSCING00000013399.2"/>
</dbReference>
<reference evidence="4" key="2">
    <citation type="submission" date="2025-08" db="UniProtKB">
        <authorList>
            <consortium name="Ensembl"/>
        </authorList>
    </citation>
    <scope>IDENTIFICATION</scope>
</reference>
<dbReference type="InParanoid" id="F6VRL4"/>
<reference evidence="5" key="1">
    <citation type="journal article" date="2002" name="Science">
        <title>The draft genome of Ciona intestinalis: insights into chordate and vertebrate origins.</title>
        <authorList>
            <person name="Dehal P."/>
            <person name="Satou Y."/>
            <person name="Campbell R.K."/>
            <person name="Chapman J."/>
            <person name="Degnan B."/>
            <person name="De Tomaso A."/>
            <person name="Davidson B."/>
            <person name="Di Gregorio A."/>
            <person name="Gelpke M."/>
            <person name="Goodstein D.M."/>
            <person name="Harafuji N."/>
            <person name="Hastings K.E."/>
            <person name="Ho I."/>
            <person name="Hotta K."/>
            <person name="Huang W."/>
            <person name="Kawashima T."/>
            <person name="Lemaire P."/>
            <person name="Martinez D."/>
            <person name="Meinertzhagen I.A."/>
            <person name="Necula S."/>
            <person name="Nonaka M."/>
            <person name="Putnam N."/>
            <person name="Rash S."/>
            <person name="Saiga H."/>
            <person name="Satake M."/>
            <person name="Terry A."/>
            <person name="Yamada L."/>
            <person name="Wang H.G."/>
            <person name="Awazu S."/>
            <person name="Azumi K."/>
            <person name="Boore J."/>
            <person name="Branno M."/>
            <person name="Chin-Bow S."/>
            <person name="DeSantis R."/>
            <person name="Doyle S."/>
            <person name="Francino P."/>
            <person name="Keys D.N."/>
            <person name="Haga S."/>
            <person name="Hayashi H."/>
            <person name="Hino K."/>
            <person name="Imai K.S."/>
            <person name="Inaba K."/>
            <person name="Kano S."/>
            <person name="Kobayashi K."/>
            <person name="Kobayashi M."/>
            <person name="Lee B.I."/>
            <person name="Makabe K.W."/>
            <person name="Manohar C."/>
            <person name="Matassi G."/>
            <person name="Medina M."/>
            <person name="Mochizuki Y."/>
            <person name="Mount S."/>
            <person name="Morishita T."/>
            <person name="Miura S."/>
            <person name="Nakayama A."/>
            <person name="Nishizaka S."/>
            <person name="Nomoto H."/>
            <person name="Ohta F."/>
            <person name="Oishi K."/>
            <person name="Rigoutsos I."/>
            <person name="Sano M."/>
            <person name="Sasaki A."/>
            <person name="Sasakura Y."/>
            <person name="Shoguchi E."/>
            <person name="Shin-i T."/>
            <person name="Spagnuolo A."/>
            <person name="Stainier D."/>
            <person name="Suzuki M.M."/>
            <person name="Tassy O."/>
            <person name="Takatori N."/>
            <person name="Tokuoka M."/>
            <person name="Yagi K."/>
            <person name="Yoshizaki F."/>
            <person name="Wada S."/>
            <person name="Zhang C."/>
            <person name="Hyatt P.D."/>
            <person name="Larimer F."/>
            <person name="Detter C."/>
            <person name="Doggett N."/>
            <person name="Glavina T."/>
            <person name="Hawkins T."/>
            <person name="Richardson P."/>
            <person name="Lucas S."/>
            <person name="Kohara Y."/>
            <person name="Levine M."/>
            <person name="Satoh N."/>
            <person name="Rokhsar D.S."/>
        </authorList>
    </citation>
    <scope>NUCLEOTIDE SEQUENCE [LARGE SCALE GENOMIC DNA]</scope>
</reference>
<gene>
    <name evidence="4" type="primary">LOC100186777</name>
</gene>
<accession>F6VRL4</accession>
<sequence length="335" mass="36768">PITPMTQSRLWKIIQHSNTEEFNKFLLSGTDCDVTELLQTPHQKSGDFPVHMMCRHGKLGMLKTSHTCWNVTLSPVNLDGKTPLHEAACNGRANVVKYLLKNEVNVNPLKKAGWTPLMMACTKINNLPCVTALVNAGAKLHLVNKDGWNCFHIACREGDMEIIEYLFATEPCIASTVSTNGRTPLHTSALHGKTEVLKFLVNTAKSSLETRDVCGSTVLMDGVRSGNVAIVDYIASCGLSLFDVDSMGRNCLHIAAEANQSVSIQHLVESYNCDINERIKVENGFKGQTALHLAYKADSVEAVECLIKLGADVSALDNTGRKPHEIKSKKTFKFS</sequence>
<dbReference type="STRING" id="7719.ENSCINP00000024626"/>
<organism evidence="4 5">
    <name type="scientific">Ciona intestinalis</name>
    <name type="common">Transparent sea squirt</name>
    <name type="synonym">Ascidia intestinalis</name>
    <dbReference type="NCBI Taxonomy" id="7719"/>
    <lineage>
        <taxon>Eukaryota</taxon>
        <taxon>Metazoa</taxon>
        <taxon>Chordata</taxon>
        <taxon>Tunicata</taxon>
        <taxon>Ascidiacea</taxon>
        <taxon>Phlebobranchia</taxon>
        <taxon>Cionidae</taxon>
        <taxon>Ciona</taxon>
    </lineage>
</organism>
<keyword evidence="1" id="KW-0677">Repeat</keyword>
<dbReference type="Pfam" id="PF13606">
    <property type="entry name" value="Ank_3"/>
    <property type="match status" value="1"/>
</dbReference>
<evidence type="ECO:0000256" key="2">
    <source>
        <dbReference type="ARBA" id="ARBA00023043"/>
    </source>
</evidence>
<dbReference type="AlphaFoldDB" id="F6VRL4"/>
<feature type="repeat" description="ANK" evidence="3">
    <location>
        <begin position="286"/>
        <end position="318"/>
    </location>
</feature>
<dbReference type="HOGENOM" id="CLU_000134_48_2_1"/>
<dbReference type="Proteomes" id="UP000008144">
    <property type="component" value="Unassembled WGS sequence"/>
</dbReference>
<dbReference type="PANTHER" id="PTHR24188">
    <property type="entry name" value="ANKYRIN REPEAT PROTEIN"/>
    <property type="match status" value="1"/>
</dbReference>
<keyword evidence="5" id="KW-1185">Reference proteome</keyword>
<evidence type="ECO:0000256" key="3">
    <source>
        <dbReference type="PROSITE-ProRule" id="PRU00023"/>
    </source>
</evidence>
<feature type="repeat" description="ANK" evidence="3">
    <location>
        <begin position="180"/>
        <end position="202"/>
    </location>
</feature>